<sequence length="63" mass="6965">MEDISQLPIISLEILEEKIKEKVKFIWKSPGFSHLGNLSSFSNQIPDPRAQLLSATALATIGL</sequence>
<dbReference type="RefSeq" id="WP_134440684.1">
    <property type="nucleotide sequence ID" value="NZ_LXQC01000165.1"/>
</dbReference>
<dbReference type="EMBL" id="LXQC01000165">
    <property type="protein sequence ID" value="TFE66983.1"/>
    <property type="molecule type" value="Genomic_DNA"/>
</dbReference>
<dbReference type="Proteomes" id="UP000297713">
    <property type="component" value="Unassembled WGS sequence"/>
</dbReference>
<keyword evidence="2" id="KW-1185">Reference proteome</keyword>
<name>A0A4Y8P8P2_9BACT</name>
<gene>
    <name evidence="1" type="ORF">A7Q10_01635</name>
</gene>
<dbReference type="AlphaFoldDB" id="A0A4Y8P8P2"/>
<evidence type="ECO:0000313" key="2">
    <source>
        <dbReference type="Proteomes" id="UP000297713"/>
    </source>
</evidence>
<evidence type="ECO:0000313" key="1">
    <source>
        <dbReference type="EMBL" id="TFE66983.1"/>
    </source>
</evidence>
<protein>
    <submittedName>
        <fullName evidence="1">Uncharacterized protein</fullName>
    </submittedName>
</protein>
<comment type="caution">
    <text evidence="1">The sequence shown here is derived from an EMBL/GenBank/DDBJ whole genome shotgun (WGS) entry which is preliminary data.</text>
</comment>
<reference evidence="1 2" key="1">
    <citation type="submission" date="2016-05" db="EMBL/GenBank/DDBJ databases">
        <title>Diversity and Homogeneity among Thermoacidophilic Verrucomicrobia Methanotrophs Linked with Geographical Origin.</title>
        <authorList>
            <person name="Erikstad H.-A."/>
            <person name="Smestad N.B."/>
            <person name="Ceballos R.M."/>
            <person name="Birkeland N.-K."/>
        </authorList>
    </citation>
    <scope>NUCLEOTIDE SEQUENCE [LARGE SCALE GENOMIC DNA]</scope>
    <source>
        <strain evidence="1 2">Phi</strain>
    </source>
</reference>
<dbReference type="OrthoDB" id="198661at2"/>
<proteinExistence type="predicted"/>
<accession>A0A4Y8P8P2</accession>
<organism evidence="1 2">
    <name type="scientific">Methylacidiphilum caldifontis</name>
    <dbReference type="NCBI Taxonomy" id="2795386"/>
    <lineage>
        <taxon>Bacteria</taxon>
        <taxon>Pseudomonadati</taxon>
        <taxon>Verrucomicrobiota</taxon>
        <taxon>Methylacidiphilae</taxon>
        <taxon>Methylacidiphilales</taxon>
        <taxon>Methylacidiphilaceae</taxon>
        <taxon>Methylacidiphilum (ex Ratnadevi et al. 2023)</taxon>
    </lineage>
</organism>